<sequence>MKPRGGKVAHNAPYHDGPDVVTIFEAITRQPDIGHPLHAAHSPHICTSSSQLGLVVEKRCIRTVDLILPLQALDSSARVISCREVRPDRWLQAQTRDGCVIHGQLLGRSVCWSVCLSGESGKLASVELPRTPETYRPPSRGDKDRWQVMFTCWTSSRHLQNPFFFQTNREQTAVFAALKSGTFLLIFLSTDGVNMAPLGSLHRQGFLQTSSHKTQDPKAAAETFRGKHYTHSHIHQNADMLTNDLCFILIPKGPAPDTQPWFPYSERKRNKEDSRTKTNSRLVGLETRLLQQPKSGMLEPAALSSSFQLHFPGNRSRPTGSKENRA</sequence>
<evidence type="ECO:0000313" key="3">
    <source>
        <dbReference type="Proteomes" id="UP001283361"/>
    </source>
</evidence>
<dbReference type="Proteomes" id="UP001283361">
    <property type="component" value="Unassembled WGS sequence"/>
</dbReference>
<name>A0AAE1CJJ8_9GAST</name>
<reference evidence="2" key="1">
    <citation type="journal article" date="2023" name="G3 (Bethesda)">
        <title>A reference genome for the long-term kleptoplast-retaining sea slug Elysia crispata morphotype clarki.</title>
        <authorList>
            <person name="Eastman K.E."/>
            <person name="Pendleton A.L."/>
            <person name="Shaikh M.A."/>
            <person name="Suttiyut T."/>
            <person name="Ogas R."/>
            <person name="Tomko P."/>
            <person name="Gavelis G."/>
            <person name="Widhalm J.R."/>
            <person name="Wisecaver J.H."/>
        </authorList>
    </citation>
    <scope>NUCLEOTIDE SEQUENCE</scope>
    <source>
        <strain evidence="2">ECLA1</strain>
    </source>
</reference>
<protein>
    <submittedName>
        <fullName evidence="2">Uncharacterized protein</fullName>
    </submittedName>
</protein>
<organism evidence="2 3">
    <name type="scientific">Elysia crispata</name>
    <name type="common">lettuce slug</name>
    <dbReference type="NCBI Taxonomy" id="231223"/>
    <lineage>
        <taxon>Eukaryota</taxon>
        <taxon>Metazoa</taxon>
        <taxon>Spiralia</taxon>
        <taxon>Lophotrochozoa</taxon>
        <taxon>Mollusca</taxon>
        <taxon>Gastropoda</taxon>
        <taxon>Heterobranchia</taxon>
        <taxon>Euthyneura</taxon>
        <taxon>Panpulmonata</taxon>
        <taxon>Sacoglossa</taxon>
        <taxon>Placobranchoidea</taxon>
        <taxon>Plakobranchidae</taxon>
        <taxon>Elysia</taxon>
    </lineage>
</organism>
<feature type="region of interest" description="Disordered" evidence="1">
    <location>
        <begin position="258"/>
        <end position="326"/>
    </location>
</feature>
<gene>
    <name evidence="2" type="ORF">RRG08_014336</name>
</gene>
<evidence type="ECO:0000313" key="2">
    <source>
        <dbReference type="EMBL" id="KAK3699234.1"/>
    </source>
</evidence>
<accession>A0AAE1CJJ8</accession>
<comment type="caution">
    <text evidence="2">The sequence shown here is derived from an EMBL/GenBank/DDBJ whole genome shotgun (WGS) entry which is preliminary data.</text>
</comment>
<keyword evidence="3" id="KW-1185">Reference proteome</keyword>
<dbReference type="AlphaFoldDB" id="A0AAE1CJJ8"/>
<feature type="compositionally biased region" description="Basic and acidic residues" evidence="1">
    <location>
        <begin position="265"/>
        <end position="276"/>
    </location>
</feature>
<proteinExistence type="predicted"/>
<evidence type="ECO:0000256" key="1">
    <source>
        <dbReference type="SAM" id="MobiDB-lite"/>
    </source>
</evidence>
<dbReference type="EMBL" id="JAWDGP010007948">
    <property type="protein sequence ID" value="KAK3699234.1"/>
    <property type="molecule type" value="Genomic_DNA"/>
</dbReference>